<dbReference type="GO" id="GO:0009312">
    <property type="term" value="P:oligosaccharide biosynthetic process"/>
    <property type="evidence" value="ECO:0007669"/>
    <property type="project" value="InterPro"/>
</dbReference>
<reference evidence="1" key="1">
    <citation type="submission" date="2023-08" db="EMBL/GenBank/DDBJ databases">
        <authorList>
            <person name="Audoor S."/>
            <person name="Bilcke G."/>
        </authorList>
    </citation>
    <scope>NUCLEOTIDE SEQUENCE</scope>
</reference>
<keyword evidence="2" id="KW-1185">Reference proteome</keyword>
<dbReference type="AlphaFoldDB" id="A0AAD2G786"/>
<accession>A0AAD2G786</accession>
<dbReference type="Proteomes" id="UP001295423">
    <property type="component" value="Unassembled WGS sequence"/>
</dbReference>
<dbReference type="GO" id="GO:0016758">
    <property type="term" value="F:hexosyltransferase activity"/>
    <property type="evidence" value="ECO:0007669"/>
    <property type="project" value="InterPro"/>
</dbReference>
<comment type="caution">
    <text evidence="1">The sequence shown here is derived from an EMBL/GenBank/DDBJ whole genome shotgun (WGS) entry which is preliminary data.</text>
</comment>
<dbReference type="Gene3D" id="3.40.50.11350">
    <property type="match status" value="1"/>
</dbReference>
<organism evidence="1 2">
    <name type="scientific">Cylindrotheca closterium</name>
    <dbReference type="NCBI Taxonomy" id="2856"/>
    <lineage>
        <taxon>Eukaryota</taxon>
        <taxon>Sar</taxon>
        <taxon>Stramenopiles</taxon>
        <taxon>Ochrophyta</taxon>
        <taxon>Bacillariophyta</taxon>
        <taxon>Bacillariophyceae</taxon>
        <taxon>Bacillariophycidae</taxon>
        <taxon>Bacillariales</taxon>
        <taxon>Bacillariaceae</taxon>
        <taxon>Cylindrotheca</taxon>
    </lineage>
</organism>
<dbReference type="EMBL" id="CAKOGP040002202">
    <property type="protein sequence ID" value="CAJ1965407.1"/>
    <property type="molecule type" value="Genomic_DNA"/>
</dbReference>
<proteinExistence type="predicted"/>
<dbReference type="Pfam" id="PF05830">
    <property type="entry name" value="NodZ"/>
    <property type="match status" value="1"/>
</dbReference>
<dbReference type="InterPro" id="IPR008716">
    <property type="entry name" value="NodZ"/>
</dbReference>
<evidence type="ECO:0000313" key="2">
    <source>
        <dbReference type="Proteomes" id="UP001295423"/>
    </source>
</evidence>
<gene>
    <name evidence="1" type="ORF">CYCCA115_LOCUS21100</name>
</gene>
<name>A0AAD2G786_9STRA</name>
<protein>
    <submittedName>
        <fullName evidence="1">Uncharacterized protein</fullName>
    </submittedName>
</protein>
<sequence>MVAHKGHQESSSVALGKVSKVFSTPSSQDPTKTIPAAGAIQTKDHVSTRISQSTLSQAEEAAIEAARKAAYEKYGVAKEPLLNDMAPFTNFSHIRYGAHSGLGHRLVRQASAVYLGRLIGFGVRGYWSNNEYSNHTKDIFSEMFEPFQRKDFFFVNSTNRTIKFGNEVDHMTSPYQMCGSSRQTGHCKQTNTKGKEGPKCGCTFDEIQVHTDFYRSLRDRYVRRQLLADFMEKHKYSEHTVFGIHIRAGNGEQKDFTYKKRGIHHDTEEYVAALIKVMRETIPMDTLEKPPMIFLATDDPKYRTIIANEIQELGLNWPVVVLEQEFAEEGVVLHGGNKVYEKWFSMFQDMLLLSHSDVLIAVKYSSFTQAIPMYLVLDRPESERKLRDNYCELIDENEFARKNGTGPELSLYCYHSYMQNCCGTDNMVQRKVTKFLQPQLRGADLNLKITDFTNRQYLSFEDSLGRF</sequence>
<evidence type="ECO:0000313" key="1">
    <source>
        <dbReference type="EMBL" id="CAJ1965407.1"/>
    </source>
</evidence>